<feature type="region of interest" description="Disordered" evidence="3">
    <location>
        <begin position="1"/>
        <end position="32"/>
    </location>
</feature>
<dbReference type="InterPro" id="IPR023368">
    <property type="entry name" value="UPF0066_cons_site"/>
</dbReference>
<dbReference type="AlphaFoldDB" id="A0A8J3ZD06"/>
<dbReference type="SUPFAM" id="SSF118196">
    <property type="entry name" value="YaeB-like"/>
    <property type="match status" value="1"/>
</dbReference>
<evidence type="ECO:0000313" key="6">
    <source>
        <dbReference type="Proteomes" id="UP000612585"/>
    </source>
</evidence>
<name>A0A8J3ZD06_9ACTN</name>
<dbReference type="PROSITE" id="PS01318">
    <property type="entry name" value="TSAA_1"/>
    <property type="match status" value="1"/>
</dbReference>
<dbReference type="EMBL" id="BOPG01000044">
    <property type="protein sequence ID" value="GIJ58958.1"/>
    <property type="molecule type" value="Genomic_DNA"/>
</dbReference>
<comment type="similarity">
    <text evidence="2">Belongs to the tRNA methyltransferase O family.</text>
</comment>
<evidence type="ECO:0000259" key="4">
    <source>
        <dbReference type="PROSITE" id="PS51668"/>
    </source>
</evidence>
<gene>
    <name evidence="5" type="ORF">Vau01_064740</name>
</gene>
<dbReference type="Gene3D" id="2.40.30.70">
    <property type="entry name" value="YaeB-like"/>
    <property type="match status" value="1"/>
</dbReference>
<dbReference type="InterPro" id="IPR040372">
    <property type="entry name" value="YaeB-like"/>
</dbReference>
<dbReference type="InterPro" id="IPR023370">
    <property type="entry name" value="TrmO-like_N"/>
</dbReference>
<reference evidence="5" key="1">
    <citation type="submission" date="2021-01" db="EMBL/GenBank/DDBJ databases">
        <title>Whole genome shotgun sequence of Virgisporangium aurantiacum NBRC 16421.</title>
        <authorList>
            <person name="Komaki H."/>
            <person name="Tamura T."/>
        </authorList>
    </citation>
    <scope>NUCLEOTIDE SEQUENCE</scope>
    <source>
        <strain evidence="5">NBRC 16421</strain>
    </source>
</reference>
<evidence type="ECO:0000256" key="2">
    <source>
        <dbReference type="ARBA" id="ARBA00033753"/>
    </source>
</evidence>
<evidence type="ECO:0000256" key="1">
    <source>
        <dbReference type="ARBA" id="ARBA00022691"/>
    </source>
</evidence>
<keyword evidence="1" id="KW-0949">S-adenosyl-L-methionine</keyword>
<dbReference type="PANTHER" id="PTHR12818:SF0">
    <property type="entry name" value="TRNA (ADENINE(37)-N6)-METHYLTRANSFERASE"/>
    <property type="match status" value="1"/>
</dbReference>
<keyword evidence="6" id="KW-1185">Reference proteome</keyword>
<sequence>MTEFHVRAVGRVESPLTDPATAPKQGDEGAPESTIVFEPEVAEALADLRPGTDVIVLTWLDRADRDVLAVHPRGDGSRPLTGVFSTRSPHRPNPIGLHRVTIAAVDGLRVRVRDLEALDGTPVLDVKPVLGDPADR</sequence>
<dbReference type="Pfam" id="PF01980">
    <property type="entry name" value="TrmO_N"/>
    <property type="match status" value="1"/>
</dbReference>
<accession>A0A8J3ZD06</accession>
<dbReference type="NCBIfam" id="TIGR00104">
    <property type="entry name" value="tRNA_TsaA"/>
    <property type="match status" value="1"/>
</dbReference>
<dbReference type="RefSeq" id="WP_204000506.1">
    <property type="nucleotide sequence ID" value="NZ_BOPG01000044.1"/>
</dbReference>
<comment type="caution">
    <text evidence="5">The sequence shown here is derived from an EMBL/GenBank/DDBJ whole genome shotgun (WGS) entry which is preliminary data.</text>
</comment>
<dbReference type="PROSITE" id="PS51668">
    <property type="entry name" value="TSAA_2"/>
    <property type="match status" value="1"/>
</dbReference>
<dbReference type="CDD" id="cd09281">
    <property type="entry name" value="UPF0066"/>
    <property type="match status" value="1"/>
</dbReference>
<organism evidence="5 6">
    <name type="scientific">Virgisporangium aurantiacum</name>
    <dbReference type="NCBI Taxonomy" id="175570"/>
    <lineage>
        <taxon>Bacteria</taxon>
        <taxon>Bacillati</taxon>
        <taxon>Actinomycetota</taxon>
        <taxon>Actinomycetes</taxon>
        <taxon>Micromonosporales</taxon>
        <taxon>Micromonosporaceae</taxon>
        <taxon>Virgisporangium</taxon>
    </lineage>
</organism>
<dbReference type="InterPro" id="IPR036413">
    <property type="entry name" value="YaeB-like_sf"/>
</dbReference>
<dbReference type="Proteomes" id="UP000612585">
    <property type="component" value="Unassembled WGS sequence"/>
</dbReference>
<protein>
    <submittedName>
        <fullName evidence="5">tRNA (N6-threonylcarbamoyladenosine(37)-N6)-methyltransferase TrmO</fullName>
    </submittedName>
</protein>
<evidence type="ECO:0000313" key="5">
    <source>
        <dbReference type="EMBL" id="GIJ58958.1"/>
    </source>
</evidence>
<dbReference type="InterPro" id="IPR036414">
    <property type="entry name" value="YaeB_N_sf"/>
</dbReference>
<dbReference type="PANTHER" id="PTHR12818">
    <property type="entry name" value="TRNA (ADENINE(37)-N6)-METHYLTRANSFERASE"/>
    <property type="match status" value="1"/>
</dbReference>
<feature type="domain" description="TsaA-like" evidence="4">
    <location>
        <begin position="6"/>
        <end position="136"/>
    </location>
</feature>
<proteinExistence type="inferred from homology"/>
<feature type="region of interest" description="Disordered" evidence="3">
    <location>
        <begin position="72"/>
        <end position="92"/>
    </location>
</feature>
<evidence type="ECO:0000256" key="3">
    <source>
        <dbReference type="SAM" id="MobiDB-lite"/>
    </source>
</evidence>